<keyword evidence="2" id="KW-1185">Reference proteome</keyword>
<accession>A0ABD6BYT1</accession>
<name>A0ABD6BYT1_9EURY</name>
<dbReference type="EMBL" id="JBHUDB010000002">
    <property type="protein sequence ID" value="MFD1570187.1"/>
    <property type="molecule type" value="Genomic_DNA"/>
</dbReference>
<reference evidence="1 2" key="1">
    <citation type="journal article" date="2019" name="Int. J. Syst. Evol. Microbiol.">
        <title>The Global Catalogue of Microorganisms (GCM) 10K type strain sequencing project: providing services to taxonomists for standard genome sequencing and annotation.</title>
        <authorList>
            <consortium name="The Broad Institute Genomics Platform"/>
            <consortium name="The Broad Institute Genome Sequencing Center for Infectious Disease"/>
            <person name="Wu L."/>
            <person name="Ma J."/>
        </authorList>
    </citation>
    <scope>NUCLEOTIDE SEQUENCE [LARGE SCALE GENOMIC DNA]</scope>
    <source>
        <strain evidence="1 2">CGMCC 1.12689</strain>
    </source>
</reference>
<dbReference type="RefSeq" id="WP_256397007.1">
    <property type="nucleotide sequence ID" value="NZ_JANHDL010000004.1"/>
</dbReference>
<dbReference type="AlphaFoldDB" id="A0ABD6BYT1"/>
<comment type="caution">
    <text evidence="1">The sequence shown here is derived from an EMBL/GenBank/DDBJ whole genome shotgun (WGS) entry which is preliminary data.</text>
</comment>
<protein>
    <submittedName>
        <fullName evidence="1">Uncharacterized protein</fullName>
    </submittedName>
</protein>
<organism evidence="1 2">
    <name type="scientific">Halorubrum laminariae</name>
    <dbReference type="NCBI Taxonomy" id="1433523"/>
    <lineage>
        <taxon>Archaea</taxon>
        <taxon>Methanobacteriati</taxon>
        <taxon>Methanobacteriota</taxon>
        <taxon>Stenosarchaea group</taxon>
        <taxon>Halobacteria</taxon>
        <taxon>Halobacteriales</taxon>
        <taxon>Haloferacaceae</taxon>
        <taxon>Halorubrum</taxon>
    </lineage>
</organism>
<sequence>MLADRDHVTLEPQGYDGSETFPILNGRRIDELSILFNIPVEELTSKYMLRLEELRADKTFENDYDGYDVFHLKCQKALESAINTHDPRVKNARADDVVAENVGHMYTEGTTDWSELALTWLTEWLRLYNSNLRYNTNDLAEGIFEAIRNAAENEYITRDEIDHLVDVALSEEPTDHQ</sequence>
<evidence type="ECO:0000313" key="1">
    <source>
        <dbReference type="EMBL" id="MFD1570187.1"/>
    </source>
</evidence>
<evidence type="ECO:0000313" key="2">
    <source>
        <dbReference type="Proteomes" id="UP001597185"/>
    </source>
</evidence>
<gene>
    <name evidence="1" type="ORF">ACFR9T_06245</name>
</gene>
<proteinExistence type="predicted"/>
<dbReference type="Proteomes" id="UP001597185">
    <property type="component" value="Unassembled WGS sequence"/>
</dbReference>